<gene>
    <name evidence="2" type="ORF">GCM10009545_12660</name>
</gene>
<name>A0ABN1C5C2_9PSEU</name>
<dbReference type="InterPro" id="IPR052775">
    <property type="entry name" value="IUN_hydrolase"/>
</dbReference>
<keyword evidence="3" id="KW-1185">Reference proteome</keyword>
<dbReference type="RefSeq" id="WP_346072424.1">
    <property type="nucleotide sequence ID" value="NZ_BAAAHC010000005.1"/>
</dbReference>
<dbReference type="Proteomes" id="UP001500220">
    <property type="component" value="Unassembled WGS sequence"/>
</dbReference>
<dbReference type="InterPro" id="IPR001910">
    <property type="entry name" value="Inosine/uridine_hydrolase_dom"/>
</dbReference>
<accession>A0ABN1C5C2</accession>
<feature type="domain" description="Inosine/uridine-preferring nucleoside hydrolase" evidence="1">
    <location>
        <begin position="7"/>
        <end position="304"/>
    </location>
</feature>
<dbReference type="Pfam" id="PF01156">
    <property type="entry name" value="IU_nuc_hydro"/>
    <property type="match status" value="1"/>
</dbReference>
<evidence type="ECO:0000313" key="3">
    <source>
        <dbReference type="Proteomes" id="UP001500220"/>
    </source>
</evidence>
<dbReference type="PANTHER" id="PTHR46190">
    <property type="entry name" value="SI:CH211-201H21.5-RELATED"/>
    <property type="match status" value="1"/>
</dbReference>
<organism evidence="2 3">
    <name type="scientific">Saccharopolyspora thermophila</name>
    <dbReference type="NCBI Taxonomy" id="89367"/>
    <lineage>
        <taxon>Bacteria</taxon>
        <taxon>Bacillati</taxon>
        <taxon>Actinomycetota</taxon>
        <taxon>Actinomycetes</taxon>
        <taxon>Pseudonocardiales</taxon>
        <taxon>Pseudonocardiaceae</taxon>
        <taxon>Saccharopolyspora</taxon>
    </lineage>
</organism>
<protein>
    <recommendedName>
        <fullName evidence="1">Inosine/uridine-preferring nucleoside hydrolase domain-containing protein</fullName>
    </recommendedName>
</protein>
<proteinExistence type="predicted"/>
<reference evidence="2 3" key="1">
    <citation type="journal article" date="2019" name="Int. J. Syst. Evol. Microbiol.">
        <title>The Global Catalogue of Microorganisms (GCM) 10K type strain sequencing project: providing services to taxonomists for standard genome sequencing and annotation.</title>
        <authorList>
            <consortium name="The Broad Institute Genomics Platform"/>
            <consortium name="The Broad Institute Genome Sequencing Center for Infectious Disease"/>
            <person name="Wu L."/>
            <person name="Ma J."/>
        </authorList>
    </citation>
    <scope>NUCLEOTIDE SEQUENCE [LARGE SCALE GENOMIC DNA]</scope>
    <source>
        <strain evidence="2 3">JCM 10664</strain>
    </source>
</reference>
<comment type="caution">
    <text evidence="2">The sequence shown here is derived from an EMBL/GenBank/DDBJ whole genome shotgun (WGS) entry which is preliminary data.</text>
</comment>
<evidence type="ECO:0000313" key="2">
    <source>
        <dbReference type="EMBL" id="GAA0512111.1"/>
    </source>
</evidence>
<sequence>MPETVPLVIDTDTAQDDCIALLAGLLDPAADLRAITMVAGNVDFTQQVRNAFLTLNVAGRLGEIPIHLGCTRPMVRPWESAENVHGDGVGGLTMDMTGCDPNPEHAVDALIRLAAENPGELNVVAIGPLTNIATAALKDPIFARNVRTLHVMGGSNNARGNITAAAEFNFYVDPEAAQAVFAAGFTITVIPWAPLTLNQAVFPQEALDEIAALATPLSGFFTRVCAATLEFDRSVGINGTTHPDSLAVATLLHPDLITSSAPYHVDVETAGTLTRGYAAMSWGVHGLTPNATVVEEIDAEGFYDYIKTLLATPTTPPRQFGYVRGYGADWRASGP</sequence>
<dbReference type="InterPro" id="IPR036452">
    <property type="entry name" value="Ribo_hydro-like"/>
</dbReference>
<dbReference type="EMBL" id="BAAAHC010000005">
    <property type="protein sequence ID" value="GAA0512111.1"/>
    <property type="molecule type" value="Genomic_DNA"/>
</dbReference>
<dbReference type="Gene3D" id="3.90.245.10">
    <property type="entry name" value="Ribonucleoside hydrolase-like"/>
    <property type="match status" value="1"/>
</dbReference>
<dbReference type="SUPFAM" id="SSF53590">
    <property type="entry name" value="Nucleoside hydrolase"/>
    <property type="match status" value="1"/>
</dbReference>
<dbReference type="PANTHER" id="PTHR46190:SF1">
    <property type="entry name" value="SI:CH211-201H21.5"/>
    <property type="match status" value="1"/>
</dbReference>
<evidence type="ECO:0000259" key="1">
    <source>
        <dbReference type="Pfam" id="PF01156"/>
    </source>
</evidence>